<feature type="region of interest" description="Disordered" evidence="1">
    <location>
        <begin position="109"/>
        <end position="165"/>
    </location>
</feature>
<feature type="compositionally biased region" description="Polar residues" evidence="1">
    <location>
        <begin position="150"/>
        <end position="159"/>
    </location>
</feature>
<feature type="compositionally biased region" description="Low complexity" evidence="1">
    <location>
        <begin position="129"/>
        <end position="138"/>
    </location>
</feature>
<reference evidence="3 4" key="1">
    <citation type="submission" date="2015-09" db="EMBL/GenBank/DDBJ databases">
        <title>Trachymyrmex zeteki WGS genome.</title>
        <authorList>
            <person name="Nygaard S."/>
            <person name="Hu H."/>
            <person name="Boomsma J."/>
            <person name="Zhang G."/>
        </authorList>
    </citation>
    <scope>NUCLEOTIDE SEQUENCE [LARGE SCALE GENOMIC DNA]</scope>
    <source>
        <strain evidence="3">Tzet28-1</strain>
        <tissue evidence="3">Whole body</tissue>
    </source>
</reference>
<dbReference type="EMBL" id="KQ982435">
    <property type="protein sequence ID" value="KYQ56416.1"/>
    <property type="molecule type" value="Genomic_DNA"/>
</dbReference>
<evidence type="ECO:0000256" key="1">
    <source>
        <dbReference type="SAM" id="MobiDB-lite"/>
    </source>
</evidence>
<dbReference type="Pfam" id="PF20700">
    <property type="entry name" value="Mutator"/>
    <property type="match status" value="1"/>
</dbReference>
<protein>
    <recommendedName>
        <fullName evidence="2">Mutator-like transposase domain-containing protein</fullName>
    </recommendedName>
</protein>
<sequence length="232" mass="26126">VQIIIVVKCKQCNPKYIDSCLLISNAYKINRRFIFTMRLLGIDLNGAETFCKLMDLLRPIFQSFYDSIVKQIHIAAKSICIISLKASAQEEKMKTAEVLNVQETTELTVSGEKEAKTRQNKVSRSQGFAPRAPLCARAPPKHVTSRNREQSANQDVTMTNHEDSSGKMEVNWIREMFLRSEDLYSIQYINYIGGGDSKTYKAIVDLVPVVSGKVRRVKTNTFHSTSGARSVA</sequence>
<dbReference type="InterPro" id="IPR049012">
    <property type="entry name" value="Mutator_transp_dom"/>
</dbReference>
<gene>
    <name evidence="3" type="ORF">ALC60_04656</name>
</gene>
<keyword evidence="4" id="KW-1185">Reference proteome</keyword>
<feature type="non-terminal residue" evidence="3">
    <location>
        <position position="1"/>
    </location>
</feature>
<organism evidence="3 4">
    <name type="scientific">Mycetomoellerius zeteki</name>
    <dbReference type="NCBI Taxonomy" id="64791"/>
    <lineage>
        <taxon>Eukaryota</taxon>
        <taxon>Metazoa</taxon>
        <taxon>Ecdysozoa</taxon>
        <taxon>Arthropoda</taxon>
        <taxon>Hexapoda</taxon>
        <taxon>Insecta</taxon>
        <taxon>Pterygota</taxon>
        <taxon>Neoptera</taxon>
        <taxon>Endopterygota</taxon>
        <taxon>Hymenoptera</taxon>
        <taxon>Apocrita</taxon>
        <taxon>Aculeata</taxon>
        <taxon>Formicoidea</taxon>
        <taxon>Formicidae</taxon>
        <taxon>Myrmicinae</taxon>
        <taxon>Mycetomoellerius</taxon>
    </lineage>
</organism>
<evidence type="ECO:0000313" key="3">
    <source>
        <dbReference type="EMBL" id="KYQ56416.1"/>
    </source>
</evidence>
<name>A0A151X7R1_9HYME</name>
<dbReference type="Proteomes" id="UP000075809">
    <property type="component" value="Unassembled WGS sequence"/>
</dbReference>
<accession>A0A151X7R1</accession>
<evidence type="ECO:0000259" key="2">
    <source>
        <dbReference type="Pfam" id="PF20700"/>
    </source>
</evidence>
<evidence type="ECO:0000313" key="4">
    <source>
        <dbReference type="Proteomes" id="UP000075809"/>
    </source>
</evidence>
<dbReference type="AlphaFoldDB" id="A0A151X7R1"/>
<feature type="domain" description="Mutator-like transposase" evidence="2">
    <location>
        <begin position="2"/>
        <end position="216"/>
    </location>
</feature>
<proteinExistence type="predicted"/>